<dbReference type="Gene3D" id="3.80.10.10">
    <property type="entry name" value="Ribonuclease Inhibitor"/>
    <property type="match status" value="1"/>
</dbReference>
<reference evidence="1 2" key="1">
    <citation type="submission" date="2024-05" db="EMBL/GenBank/DDBJ databases">
        <title>A draft genome resource for the thread blight pathogen Marasmius tenuissimus strain MS-2.</title>
        <authorList>
            <person name="Yulfo-Soto G.E."/>
            <person name="Baruah I.K."/>
            <person name="Amoako-Attah I."/>
            <person name="Bukari Y."/>
            <person name="Meinhardt L.W."/>
            <person name="Bailey B.A."/>
            <person name="Cohen S.P."/>
        </authorList>
    </citation>
    <scope>NUCLEOTIDE SEQUENCE [LARGE SCALE GENOMIC DNA]</scope>
    <source>
        <strain evidence="1 2">MS-2</strain>
    </source>
</reference>
<dbReference type="InterPro" id="IPR032675">
    <property type="entry name" value="LRR_dom_sf"/>
</dbReference>
<dbReference type="Proteomes" id="UP001437256">
    <property type="component" value="Unassembled WGS sequence"/>
</dbReference>
<organism evidence="1 2">
    <name type="scientific">Marasmius tenuissimus</name>
    <dbReference type="NCBI Taxonomy" id="585030"/>
    <lineage>
        <taxon>Eukaryota</taxon>
        <taxon>Fungi</taxon>
        <taxon>Dikarya</taxon>
        <taxon>Basidiomycota</taxon>
        <taxon>Agaricomycotina</taxon>
        <taxon>Agaricomycetes</taxon>
        <taxon>Agaricomycetidae</taxon>
        <taxon>Agaricales</taxon>
        <taxon>Marasmiineae</taxon>
        <taxon>Marasmiaceae</taxon>
        <taxon>Marasmius</taxon>
    </lineage>
</organism>
<sequence>MLTKKIDRLEEGIRRLNEERKRLESFARTYKTVLNPVRCLPEVVLREIFLACISDLSGFMGIYWHSANKQSRVRNSLNPAKPPWTLGQVCSSWRTVALSHSLIWSFMSISFPRAESPQSVWNCRLSQLMLQIYRSSSQPLTVALQSHVSIDPYNPLLVSICSHAARWVNLRLRFDDTTFRDLQELISPILKGRIPNLRGLQWIVHKSDSSTRGRESTLLDAFEHAPSLVDLAIHPQHYKIYNLVRLPWSQMTSYSGIRLRLSTNYPYLLEMKNLRSLYLIDVNHLDGVPPITLPSLTTLSLASRPGSTTENVGPLLELLTLPDLQELRISVDHVIASLPDFVTRSAPTLRSFWFKLSAISDDAFIEMLEIIPVLTSLSIQHPTNILIRALARTSSKGTPRLLPQLCELRLFSGEAIDDMESFASLVALRADNGVPELGPPFKRGRENVRRLKRLCCDEQLSLGDDDVQELRASGLDVLPLTPQWGITPFP</sequence>
<evidence type="ECO:0008006" key="3">
    <source>
        <dbReference type="Google" id="ProtNLM"/>
    </source>
</evidence>
<evidence type="ECO:0000313" key="1">
    <source>
        <dbReference type="EMBL" id="KAL0062645.1"/>
    </source>
</evidence>
<name>A0ABR2ZN12_9AGAR</name>
<accession>A0ABR2ZN12</accession>
<dbReference type="EMBL" id="JBBXMP010000100">
    <property type="protein sequence ID" value="KAL0062645.1"/>
    <property type="molecule type" value="Genomic_DNA"/>
</dbReference>
<gene>
    <name evidence="1" type="ORF">AAF712_010482</name>
</gene>
<keyword evidence="2" id="KW-1185">Reference proteome</keyword>
<evidence type="ECO:0000313" key="2">
    <source>
        <dbReference type="Proteomes" id="UP001437256"/>
    </source>
</evidence>
<dbReference type="SUPFAM" id="SSF52047">
    <property type="entry name" value="RNI-like"/>
    <property type="match status" value="1"/>
</dbReference>
<comment type="caution">
    <text evidence="1">The sequence shown here is derived from an EMBL/GenBank/DDBJ whole genome shotgun (WGS) entry which is preliminary data.</text>
</comment>
<proteinExistence type="predicted"/>
<protein>
    <recommendedName>
        <fullName evidence="3">F-box domain-containing protein</fullName>
    </recommendedName>
</protein>